<evidence type="ECO:0000256" key="2">
    <source>
        <dbReference type="ARBA" id="ARBA00022670"/>
    </source>
</evidence>
<feature type="active site" description="Charge relay system" evidence="5">
    <location>
        <position position="195"/>
    </location>
</feature>
<evidence type="ECO:0000256" key="7">
    <source>
        <dbReference type="SAM" id="MobiDB-lite"/>
    </source>
</evidence>
<evidence type="ECO:0000259" key="9">
    <source>
        <dbReference type="Pfam" id="PF00082"/>
    </source>
</evidence>
<dbReference type="InterPro" id="IPR000209">
    <property type="entry name" value="Peptidase_S8/S53_dom"/>
</dbReference>
<reference evidence="11" key="1">
    <citation type="submission" date="2020-05" db="EMBL/GenBank/DDBJ databases">
        <title>Phylogenomic resolution of chytrid fungi.</title>
        <authorList>
            <person name="Stajich J.E."/>
            <person name="Amses K."/>
            <person name="Simmons R."/>
            <person name="Seto K."/>
            <person name="Myers J."/>
            <person name="Bonds A."/>
            <person name="Quandt C.A."/>
            <person name="Barry K."/>
            <person name="Liu P."/>
            <person name="Grigoriev I."/>
            <person name="Longcore J.E."/>
            <person name="James T.Y."/>
        </authorList>
    </citation>
    <scope>NUCLEOTIDE SEQUENCE</scope>
    <source>
        <strain evidence="11">JEL0318</strain>
    </source>
</reference>
<feature type="signal peptide" evidence="8">
    <location>
        <begin position="1"/>
        <end position="18"/>
    </location>
</feature>
<comment type="similarity">
    <text evidence="1 5 6">Belongs to the peptidase S8 family.</text>
</comment>
<proteinExistence type="inferred from homology"/>
<sequence length="426" mass="45752">MRLTLLSLTLALLSTTTALYTPHSTHLNHHSRRPQSFHLPTKDPLSVAPLVSSTNAKVLDDKYVVLFKSDADVEAHLNAVSGFVTAFGDENGVDGGVRHLYDLGSGVKGYSGTFGEKTLEFIRRSPEIAYIERDQEVHIVDHQSNPPWGLERISHHKLPPPADDPSDDSDETTPYKHTYPYRHEAGSNVTVYVVDTGVQIHHKDFHKRARWGKTIPEGDPDTDGNGHGTHVAGTIAGKTFGVAKKANIVAIKVLRSNGSGSLSDVIKGIEEVILFHKSDVQQAQKEGKNRVVKSVANMSLGGGRSRVLDLAVDSAVEAGVHFAVAAGNSGDDACDYSPAASTKAITVGATTKEDRMAWFSNHGDCVDIYAPGHEILSSWIGTNTSTNTISGTSMASPHVAGVVALMLSLPEFEGLGVKEVKDKLVE</sequence>
<dbReference type="FunFam" id="3.40.50.200:FF:000007">
    <property type="entry name" value="Subtilisin-like serine protease"/>
    <property type="match status" value="1"/>
</dbReference>
<dbReference type="GO" id="GO:0006508">
    <property type="term" value="P:proteolysis"/>
    <property type="evidence" value="ECO:0007669"/>
    <property type="project" value="UniProtKB-KW"/>
</dbReference>
<gene>
    <name evidence="11" type="primary">SUB8_1</name>
    <name evidence="11" type="ORF">HK097_004199</name>
</gene>
<dbReference type="Gene3D" id="3.40.50.200">
    <property type="entry name" value="Peptidase S8/S53 domain"/>
    <property type="match status" value="1"/>
</dbReference>
<evidence type="ECO:0000256" key="8">
    <source>
        <dbReference type="SAM" id="SignalP"/>
    </source>
</evidence>
<dbReference type="PROSITE" id="PS00137">
    <property type="entry name" value="SUBTILASE_HIS"/>
    <property type="match status" value="1"/>
</dbReference>
<dbReference type="InterPro" id="IPR050131">
    <property type="entry name" value="Peptidase_S8_subtilisin-like"/>
</dbReference>
<feature type="domain" description="Peptidase S8/S53" evidence="9">
    <location>
        <begin position="186"/>
        <end position="425"/>
    </location>
</feature>
<dbReference type="Proteomes" id="UP001212841">
    <property type="component" value="Unassembled WGS sequence"/>
</dbReference>
<dbReference type="InterPro" id="IPR010259">
    <property type="entry name" value="S8pro/Inhibitor_I9"/>
</dbReference>
<evidence type="ECO:0000256" key="4">
    <source>
        <dbReference type="ARBA" id="ARBA00022825"/>
    </source>
</evidence>
<dbReference type="GO" id="GO:0004252">
    <property type="term" value="F:serine-type endopeptidase activity"/>
    <property type="evidence" value="ECO:0007669"/>
    <property type="project" value="UniProtKB-UniRule"/>
</dbReference>
<keyword evidence="4 5" id="KW-0720">Serine protease</keyword>
<dbReference type="InterPro" id="IPR022398">
    <property type="entry name" value="Peptidase_S8_His-AS"/>
</dbReference>
<keyword evidence="3 5" id="KW-0378">Hydrolase</keyword>
<dbReference type="InterPro" id="IPR037045">
    <property type="entry name" value="S8pro/Inhibitor_I9_sf"/>
</dbReference>
<dbReference type="PROSITE" id="PS51892">
    <property type="entry name" value="SUBTILASE"/>
    <property type="match status" value="1"/>
</dbReference>
<dbReference type="InterPro" id="IPR023828">
    <property type="entry name" value="Peptidase_S8_Ser-AS"/>
</dbReference>
<dbReference type="CDD" id="cd04077">
    <property type="entry name" value="Peptidases_S8_PCSK9_ProteinaseK_like"/>
    <property type="match status" value="1"/>
</dbReference>
<keyword evidence="2 5" id="KW-0645">Protease</keyword>
<organism evidence="11 12">
    <name type="scientific">Rhizophlyctis rosea</name>
    <dbReference type="NCBI Taxonomy" id="64517"/>
    <lineage>
        <taxon>Eukaryota</taxon>
        <taxon>Fungi</taxon>
        <taxon>Fungi incertae sedis</taxon>
        <taxon>Chytridiomycota</taxon>
        <taxon>Chytridiomycota incertae sedis</taxon>
        <taxon>Chytridiomycetes</taxon>
        <taxon>Rhizophlyctidales</taxon>
        <taxon>Rhizophlyctidaceae</taxon>
        <taxon>Rhizophlyctis</taxon>
    </lineage>
</organism>
<feature type="domain" description="Inhibitor I9" evidence="10">
    <location>
        <begin position="62"/>
        <end position="139"/>
    </location>
</feature>
<evidence type="ECO:0000313" key="11">
    <source>
        <dbReference type="EMBL" id="KAJ3035488.1"/>
    </source>
</evidence>
<comment type="caution">
    <text evidence="11">The sequence shown here is derived from an EMBL/GenBank/DDBJ whole genome shotgun (WGS) entry which is preliminary data.</text>
</comment>
<protein>
    <submittedName>
        <fullName evidence="11">Serine protease</fullName>
    </submittedName>
</protein>
<evidence type="ECO:0000259" key="10">
    <source>
        <dbReference type="Pfam" id="PF05922"/>
    </source>
</evidence>
<dbReference type="PANTHER" id="PTHR43806:SF11">
    <property type="entry name" value="CEREVISIN-RELATED"/>
    <property type="match status" value="1"/>
</dbReference>
<dbReference type="PROSITE" id="PS00138">
    <property type="entry name" value="SUBTILASE_SER"/>
    <property type="match status" value="1"/>
</dbReference>
<evidence type="ECO:0000256" key="6">
    <source>
        <dbReference type="RuleBase" id="RU003355"/>
    </source>
</evidence>
<dbReference type="InterPro" id="IPR034193">
    <property type="entry name" value="PCSK9_ProteinaseK-like"/>
</dbReference>
<evidence type="ECO:0000256" key="3">
    <source>
        <dbReference type="ARBA" id="ARBA00022801"/>
    </source>
</evidence>
<keyword evidence="12" id="KW-1185">Reference proteome</keyword>
<dbReference type="SUPFAM" id="SSF52743">
    <property type="entry name" value="Subtilisin-like"/>
    <property type="match status" value="1"/>
</dbReference>
<dbReference type="InterPro" id="IPR015500">
    <property type="entry name" value="Peptidase_S8_subtilisin-rel"/>
</dbReference>
<feature type="active site" description="Charge relay system" evidence="5">
    <location>
        <position position="393"/>
    </location>
</feature>
<dbReference type="InterPro" id="IPR023827">
    <property type="entry name" value="Peptidase_S8_Asp-AS"/>
</dbReference>
<dbReference type="PANTHER" id="PTHR43806">
    <property type="entry name" value="PEPTIDASE S8"/>
    <property type="match status" value="1"/>
</dbReference>
<dbReference type="Gene3D" id="3.30.70.80">
    <property type="entry name" value="Peptidase S8 propeptide/proteinase inhibitor I9"/>
    <property type="match status" value="1"/>
</dbReference>
<dbReference type="Pfam" id="PF00082">
    <property type="entry name" value="Peptidase_S8"/>
    <property type="match status" value="1"/>
</dbReference>
<feature type="non-terminal residue" evidence="11">
    <location>
        <position position="426"/>
    </location>
</feature>
<keyword evidence="8" id="KW-0732">Signal</keyword>
<feature type="chain" id="PRO_5041994922" evidence="8">
    <location>
        <begin position="19"/>
        <end position="426"/>
    </location>
</feature>
<evidence type="ECO:0000256" key="1">
    <source>
        <dbReference type="ARBA" id="ARBA00011073"/>
    </source>
</evidence>
<dbReference type="GO" id="GO:0005615">
    <property type="term" value="C:extracellular space"/>
    <property type="evidence" value="ECO:0007669"/>
    <property type="project" value="TreeGrafter"/>
</dbReference>
<dbReference type="EMBL" id="JADGJD010002043">
    <property type="protein sequence ID" value="KAJ3035488.1"/>
    <property type="molecule type" value="Genomic_DNA"/>
</dbReference>
<feature type="active site" description="Charge relay system" evidence="5">
    <location>
        <position position="227"/>
    </location>
</feature>
<feature type="region of interest" description="Disordered" evidence="7">
    <location>
        <begin position="143"/>
        <end position="180"/>
    </location>
</feature>
<accession>A0AAD5S2M4</accession>
<dbReference type="AlphaFoldDB" id="A0AAD5S2M4"/>
<dbReference type="PRINTS" id="PR00723">
    <property type="entry name" value="SUBTILISIN"/>
</dbReference>
<evidence type="ECO:0000313" key="12">
    <source>
        <dbReference type="Proteomes" id="UP001212841"/>
    </source>
</evidence>
<dbReference type="Pfam" id="PF05922">
    <property type="entry name" value="Inhibitor_I9"/>
    <property type="match status" value="1"/>
</dbReference>
<dbReference type="InterPro" id="IPR036852">
    <property type="entry name" value="Peptidase_S8/S53_dom_sf"/>
</dbReference>
<evidence type="ECO:0000256" key="5">
    <source>
        <dbReference type="PROSITE-ProRule" id="PRU01240"/>
    </source>
</evidence>
<dbReference type="PROSITE" id="PS00136">
    <property type="entry name" value="SUBTILASE_ASP"/>
    <property type="match status" value="1"/>
</dbReference>
<name>A0AAD5S2M4_9FUNG</name>